<name>A0AAV4MZK9_CAEEX</name>
<proteinExistence type="predicted"/>
<keyword evidence="2" id="KW-1185">Reference proteome</keyword>
<dbReference type="EMBL" id="BPLR01002664">
    <property type="protein sequence ID" value="GIX76439.1"/>
    <property type="molecule type" value="Genomic_DNA"/>
</dbReference>
<gene>
    <name evidence="1" type="ORF">CEXT_292381</name>
</gene>
<evidence type="ECO:0000313" key="2">
    <source>
        <dbReference type="Proteomes" id="UP001054945"/>
    </source>
</evidence>
<evidence type="ECO:0000313" key="1">
    <source>
        <dbReference type="EMBL" id="GIX76439.1"/>
    </source>
</evidence>
<dbReference type="Proteomes" id="UP001054945">
    <property type="component" value="Unassembled WGS sequence"/>
</dbReference>
<organism evidence="1 2">
    <name type="scientific">Caerostris extrusa</name>
    <name type="common">Bark spider</name>
    <name type="synonym">Caerostris bankana</name>
    <dbReference type="NCBI Taxonomy" id="172846"/>
    <lineage>
        <taxon>Eukaryota</taxon>
        <taxon>Metazoa</taxon>
        <taxon>Ecdysozoa</taxon>
        <taxon>Arthropoda</taxon>
        <taxon>Chelicerata</taxon>
        <taxon>Arachnida</taxon>
        <taxon>Araneae</taxon>
        <taxon>Araneomorphae</taxon>
        <taxon>Entelegynae</taxon>
        <taxon>Araneoidea</taxon>
        <taxon>Araneidae</taxon>
        <taxon>Caerostris</taxon>
    </lineage>
</organism>
<accession>A0AAV4MZK9</accession>
<protein>
    <submittedName>
        <fullName evidence="1">Uncharacterized protein</fullName>
    </submittedName>
</protein>
<reference evidence="1 2" key="1">
    <citation type="submission" date="2021-06" db="EMBL/GenBank/DDBJ databases">
        <title>Caerostris extrusa draft genome.</title>
        <authorList>
            <person name="Kono N."/>
            <person name="Arakawa K."/>
        </authorList>
    </citation>
    <scope>NUCLEOTIDE SEQUENCE [LARGE SCALE GENOMIC DNA]</scope>
</reference>
<comment type="caution">
    <text evidence="1">The sequence shown here is derived from an EMBL/GenBank/DDBJ whole genome shotgun (WGS) entry which is preliminary data.</text>
</comment>
<sequence>MTSWETGKLPGATLLKGDQSLRSPQSHVTKGFRLALGLVPWRGPTAGFTGGGAVQRARAGFSRSLIGVCCRDTDHQFSRAFGHGVLLILNYPTAQFSRVFGQGLKINPELPYCPEDSGERNCAP</sequence>
<dbReference type="AlphaFoldDB" id="A0AAV4MZK9"/>